<keyword evidence="11" id="KW-1185">Reference proteome</keyword>
<evidence type="ECO:0000259" key="9">
    <source>
        <dbReference type="PROSITE" id="PS50928"/>
    </source>
</evidence>
<sequence>MSLFLLIICFTIANILGIFIMILRTSNIKIISWFARFYISFFRGVPTLVVLFITYFGLNLDAFPAAILSLSIVSAAFVAEYYRSALLGIDHSQIEAAEALGMSYFTMMKNIVLPQVFRIVLPSLGNVMLDMFKGTSLVAMVTVSEMFMQAKIVAGANQDYMTIYIVVAFIYWIVCCVLSFGQKLIERDFDFYQKA</sequence>
<protein>
    <submittedName>
        <fullName evidence="10">Amino acid ABC transporter permease</fullName>
    </submittedName>
</protein>
<feature type="transmembrane region" description="Helical" evidence="8">
    <location>
        <begin position="6"/>
        <end position="23"/>
    </location>
</feature>
<evidence type="ECO:0000313" key="10">
    <source>
        <dbReference type="EMBL" id="KRN77024.1"/>
    </source>
</evidence>
<feature type="transmembrane region" description="Helical" evidence="8">
    <location>
        <begin position="161"/>
        <end position="181"/>
    </location>
</feature>
<comment type="subcellular location">
    <subcellularLocation>
        <location evidence="1 8">Cell membrane</location>
        <topology evidence="1 8">Multi-pass membrane protein</topology>
    </subcellularLocation>
</comment>
<organism evidence="10 11">
    <name type="scientific">Weissella minor</name>
    <dbReference type="NCBI Taxonomy" id="1620"/>
    <lineage>
        <taxon>Bacteria</taxon>
        <taxon>Bacillati</taxon>
        <taxon>Bacillota</taxon>
        <taxon>Bacilli</taxon>
        <taxon>Lactobacillales</taxon>
        <taxon>Lactobacillaceae</taxon>
        <taxon>Weissella</taxon>
    </lineage>
</organism>
<gene>
    <name evidence="10" type="ORF">IV67_GL000537</name>
</gene>
<evidence type="ECO:0000256" key="8">
    <source>
        <dbReference type="RuleBase" id="RU363032"/>
    </source>
</evidence>
<dbReference type="AlphaFoldDB" id="A0A0R2JIB9"/>
<dbReference type="NCBIfam" id="TIGR01726">
    <property type="entry name" value="HEQRo_perm_3TM"/>
    <property type="match status" value="1"/>
</dbReference>
<dbReference type="CDD" id="cd06261">
    <property type="entry name" value="TM_PBP2"/>
    <property type="match status" value="1"/>
</dbReference>
<dbReference type="Gene3D" id="1.10.3720.10">
    <property type="entry name" value="MetI-like"/>
    <property type="match status" value="1"/>
</dbReference>
<evidence type="ECO:0000256" key="3">
    <source>
        <dbReference type="ARBA" id="ARBA00022475"/>
    </source>
</evidence>
<dbReference type="InterPro" id="IPR043429">
    <property type="entry name" value="ArtM/GltK/GlnP/TcyL/YhdX-like"/>
</dbReference>
<comment type="caution">
    <text evidence="10">The sequence shown here is derived from an EMBL/GenBank/DDBJ whole genome shotgun (WGS) entry which is preliminary data.</text>
</comment>
<dbReference type="GO" id="GO:0043190">
    <property type="term" value="C:ATP-binding cassette (ABC) transporter complex"/>
    <property type="evidence" value="ECO:0007669"/>
    <property type="project" value="InterPro"/>
</dbReference>
<evidence type="ECO:0000256" key="7">
    <source>
        <dbReference type="ARBA" id="ARBA00023136"/>
    </source>
</evidence>
<feature type="domain" description="ABC transmembrane type-1" evidence="9">
    <location>
        <begin position="1"/>
        <end position="182"/>
    </location>
</feature>
<dbReference type="PROSITE" id="PS50928">
    <property type="entry name" value="ABC_TM1"/>
    <property type="match status" value="1"/>
</dbReference>
<dbReference type="Pfam" id="PF00528">
    <property type="entry name" value="BPD_transp_1"/>
    <property type="match status" value="1"/>
</dbReference>
<dbReference type="GO" id="GO:0006865">
    <property type="term" value="P:amino acid transport"/>
    <property type="evidence" value="ECO:0007669"/>
    <property type="project" value="UniProtKB-KW"/>
</dbReference>
<dbReference type="GO" id="GO:0022857">
    <property type="term" value="F:transmembrane transporter activity"/>
    <property type="evidence" value="ECO:0007669"/>
    <property type="project" value="InterPro"/>
</dbReference>
<keyword evidence="5" id="KW-0029">Amino-acid transport</keyword>
<keyword evidence="6 8" id="KW-1133">Transmembrane helix</keyword>
<dbReference type="InterPro" id="IPR010065">
    <property type="entry name" value="AA_ABC_transptr_permease_3TM"/>
</dbReference>
<dbReference type="Proteomes" id="UP000051673">
    <property type="component" value="Unassembled WGS sequence"/>
</dbReference>
<dbReference type="PANTHER" id="PTHR30614:SF0">
    <property type="entry name" value="L-CYSTINE TRANSPORT SYSTEM PERMEASE PROTEIN TCYL"/>
    <property type="match status" value="1"/>
</dbReference>
<feature type="transmembrane region" description="Helical" evidence="8">
    <location>
        <begin position="62"/>
        <end position="82"/>
    </location>
</feature>
<keyword evidence="2 8" id="KW-0813">Transport</keyword>
<dbReference type="PATRIC" id="fig|1620.3.peg.544"/>
<comment type="similarity">
    <text evidence="8">Belongs to the binding-protein-dependent transport system permease family.</text>
</comment>
<proteinExistence type="inferred from homology"/>
<evidence type="ECO:0000256" key="1">
    <source>
        <dbReference type="ARBA" id="ARBA00004651"/>
    </source>
</evidence>
<evidence type="ECO:0000256" key="6">
    <source>
        <dbReference type="ARBA" id="ARBA00022989"/>
    </source>
</evidence>
<dbReference type="PANTHER" id="PTHR30614">
    <property type="entry name" value="MEMBRANE COMPONENT OF AMINO ACID ABC TRANSPORTER"/>
    <property type="match status" value="1"/>
</dbReference>
<name>A0A0R2JIB9_9LACO</name>
<evidence type="ECO:0000256" key="4">
    <source>
        <dbReference type="ARBA" id="ARBA00022692"/>
    </source>
</evidence>
<feature type="transmembrane region" description="Helical" evidence="8">
    <location>
        <begin position="35"/>
        <end position="56"/>
    </location>
</feature>
<dbReference type="InterPro" id="IPR000515">
    <property type="entry name" value="MetI-like"/>
</dbReference>
<dbReference type="SUPFAM" id="SSF161098">
    <property type="entry name" value="MetI-like"/>
    <property type="match status" value="1"/>
</dbReference>
<keyword evidence="3" id="KW-1003">Cell membrane</keyword>
<keyword evidence="4 8" id="KW-0812">Transmembrane</keyword>
<evidence type="ECO:0000256" key="5">
    <source>
        <dbReference type="ARBA" id="ARBA00022970"/>
    </source>
</evidence>
<dbReference type="InterPro" id="IPR035906">
    <property type="entry name" value="MetI-like_sf"/>
</dbReference>
<keyword evidence="7 8" id="KW-0472">Membrane</keyword>
<dbReference type="EMBL" id="JQCD01000024">
    <property type="protein sequence ID" value="KRN77024.1"/>
    <property type="molecule type" value="Genomic_DNA"/>
</dbReference>
<accession>A0A0R2JIB9</accession>
<evidence type="ECO:0000256" key="2">
    <source>
        <dbReference type="ARBA" id="ARBA00022448"/>
    </source>
</evidence>
<reference evidence="10 11" key="1">
    <citation type="journal article" date="2015" name="Genome Announc.">
        <title>Expanding the biotechnology potential of lactobacilli through comparative genomics of 213 strains and associated genera.</title>
        <authorList>
            <person name="Sun Z."/>
            <person name="Harris H.M."/>
            <person name="McCann A."/>
            <person name="Guo C."/>
            <person name="Argimon S."/>
            <person name="Zhang W."/>
            <person name="Yang X."/>
            <person name="Jeffery I.B."/>
            <person name="Cooney J.C."/>
            <person name="Kagawa T.F."/>
            <person name="Liu W."/>
            <person name="Song Y."/>
            <person name="Salvetti E."/>
            <person name="Wrobel A."/>
            <person name="Rasinkangas P."/>
            <person name="Parkhill J."/>
            <person name="Rea M.C."/>
            <person name="O'Sullivan O."/>
            <person name="Ritari J."/>
            <person name="Douillard F.P."/>
            <person name="Paul Ross R."/>
            <person name="Yang R."/>
            <person name="Briner A.E."/>
            <person name="Felis G.E."/>
            <person name="de Vos W.M."/>
            <person name="Barrangou R."/>
            <person name="Klaenhammer T.R."/>
            <person name="Caufield P.W."/>
            <person name="Cui Y."/>
            <person name="Zhang H."/>
            <person name="O'Toole P.W."/>
        </authorList>
    </citation>
    <scope>NUCLEOTIDE SEQUENCE [LARGE SCALE GENOMIC DNA]</scope>
    <source>
        <strain evidence="10 11">DSM 20014</strain>
    </source>
</reference>
<evidence type="ECO:0000313" key="11">
    <source>
        <dbReference type="Proteomes" id="UP000051673"/>
    </source>
</evidence>
<dbReference type="STRING" id="1620.IV67_GL000537"/>